<keyword evidence="3 10" id="KW-0812">Transmembrane</keyword>
<evidence type="ECO:0000259" key="11">
    <source>
        <dbReference type="Pfam" id="PF12894"/>
    </source>
</evidence>
<dbReference type="GO" id="GO:0003400">
    <property type="term" value="P:regulation of COPII vesicle coating"/>
    <property type="evidence" value="ECO:0007669"/>
    <property type="project" value="UniProtKB-UniRule"/>
</dbReference>
<keyword evidence="5 10" id="KW-0256">Endoplasmic reticulum</keyword>
<dbReference type="PANTHER" id="PTHR23284">
    <property type="entry name" value="PROLACTIN REGULATORY ELEMENT BINDING PROTEIN"/>
    <property type="match status" value="1"/>
</dbReference>
<keyword evidence="1 10" id="KW-0813">Transport</keyword>
<dbReference type="InterPro" id="IPR015943">
    <property type="entry name" value="WD40/YVTN_repeat-like_dom_sf"/>
</dbReference>
<dbReference type="RefSeq" id="XP_020077291.1">
    <property type="nucleotide sequence ID" value="XM_020223933.1"/>
</dbReference>
<dbReference type="InterPro" id="IPR024977">
    <property type="entry name" value="Apc4-like_WD40_dom"/>
</dbReference>
<dbReference type="PANTHER" id="PTHR23284:SF0">
    <property type="entry name" value="PROLACTIN REGULATORY ELEMENT-BINDING PROTEIN"/>
    <property type="match status" value="1"/>
</dbReference>
<evidence type="ECO:0000256" key="1">
    <source>
        <dbReference type="ARBA" id="ARBA00022448"/>
    </source>
</evidence>
<comment type="function">
    <text evidence="10">Guanine nucleotide-exchange factor (GEF) required for the formation or budding of transport vesicles from the ER.</text>
</comment>
<organism evidence="12 13">
    <name type="scientific">Hyphopichia burtonii NRRL Y-1933</name>
    <dbReference type="NCBI Taxonomy" id="984485"/>
    <lineage>
        <taxon>Eukaryota</taxon>
        <taxon>Fungi</taxon>
        <taxon>Dikarya</taxon>
        <taxon>Ascomycota</taxon>
        <taxon>Saccharomycotina</taxon>
        <taxon>Pichiomycetes</taxon>
        <taxon>Debaryomycetaceae</taxon>
        <taxon>Hyphopichia</taxon>
    </lineage>
</organism>
<evidence type="ECO:0000256" key="4">
    <source>
        <dbReference type="ARBA" id="ARBA00022737"/>
    </source>
</evidence>
<keyword evidence="13" id="KW-1185">Reference proteome</keyword>
<keyword evidence="6" id="KW-0931">ER-Golgi transport</keyword>
<keyword evidence="9 10" id="KW-0472">Membrane</keyword>
<dbReference type="GO" id="GO:0015031">
    <property type="term" value="P:protein transport"/>
    <property type="evidence" value="ECO:0007669"/>
    <property type="project" value="UniProtKB-KW"/>
</dbReference>
<evidence type="ECO:0000256" key="2">
    <source>
        <dbReference type="ARBA" id="ARBA00022574"/>
    </source>
</evidence>
<evidence type="ECO:0000256" key="6">
    <source>
        <dbReference type="ARBA" id="ARBA00022892"/>
    </source>
</evidence>
<comment type="similarity">
    <text evidence="10">Belongs to the WD repeat SEC12 family.</text>
</comment>
<proteinExistence type="inferred from homology"/>
<feature type="domain" description="Anaphase-promoting complex subunit 4-like WD40" evidence="11">
    <location>
        <begin position="306"/>
        <end position="365"/>
    </location>
</feature>
<sequence length="399" mass="43636">MSVKDSAVINVGYPIYGSKFINNKTLVTIGGGGEGKNGIPNKITAIKCSFKAEDKNRRLQRFREIELPANEDCPMCLDVAKIPDDDSEISITSNSKSNNYNVFFGCNQSSQLIKSMNINNNIRKYVFTQNEHLQFIDGAQFDDNITNESVGEYPKIIALSPNSSVGCFMTSAIPSSICVFKPDTLDITFKFTPEKEVEIKDFHLSPNDDGKTLCYITSNSIETFSTVTGNVISSTSSDPAITKILNNFILSKVRFIDNSNVIVTGGNRGGKPGASIFQFNLAEKKIVKRKQISSKVRGIVALDFNLPKDLIAMAGNDFSVILVRLSDFKNLKVFTKLHDFAVTTLSFSPNGLSLATGSASNSLLVLKLPPNFAKGKSTIGTILNYLILTIFIALLGIFL</sequence>
<evidence type="ECO:0000256" key="7">
    <source>
        <dbReference type="ARBA" id="ARBA00022927"/>
    </source>
</evidence>
<dbReference type="SUPFAM" id="SSF50978">
    <property type="entry name" value="WD40 repeat-like"/>
    <property type="match status" value="1"/>
</dbReference>
<evidence type="ECO:0000313" key="13">
    <source>
        <dbReference type="Proteomes" id="UP000095085"/>
    </source>
</evidence>
<evidence type="ECO:0000256" key="10">
    <source>
        <dbReference type="RuleBase" id="RU369019"/>
    </source>
</evidence>
<comment type="subcellular location">
    <subcellularLocation>
        <location evidence="10">Endoplasmic reticulum membrane</location>
        <topology evidence="10">Single-pass type II membrane protein</topology>
    </subcellularLocation>
    <subcellularLocation>
        <location evidence="10">Golgi apparatus membrane</location>
        <topology evidence="10">Single-pass type II membrane protein</topology>
    </subcellularLocation>
</comment>
<dbReference type="Pfam" id="PF12894">
    <property type="entry name" value="ANAPC4_WD40"/>
    <property type="match status" value="1"/>
</dbReference>
<accession>A0A1E4RLS6</accession>
<feature type="transmembrane region" description="Helical" evidence="10">
    <location>
        <begin position="379"/>
        <end position="398"/>
    </location>
</feature>
<evidence type="ECO:0000256" key="5">
    <source>
        <dbReference type="ARBA" id="ARBA00022824"/>
    </source>
</evidence>
<dbReference type="AlphaFoldDB" id="A0A1E4RLS6"/>
<keyword evidence="8 10" id="KW-1133">Transmembrane helix</keyword>
<dbReference type="GO" id="GO:0006888">
    <property type="term" value="P:endoplasmic reticulum to Golgi vesicle-mediated transport"/>
    <property type="evidence" value="ECO:0007669"/>
    <property type="project" value="UniProtKB-UniRule"/>
</dbReference>
<keyword evidence="7 10" id="KW-0653">Protein transport</keyword>
<dbReference type="GO" id="GO:0005789">
    <property type="term" value="C:endoplasmic reticulum membrane"/>
    <property type="evidence" value="ECO:0007669"/>
    <property type="project" value="UniProtKB-SubCell"/>
</dbReference>
<dbReference type="Proteomes" id="UP000095085">
    <property type="component" value="Unassembled WGS sequence"/>
</dbReference>
<dbReference type="GO" id="GO:0000139">
    <property type="term" value="C:Golgi membrane"/>
    <property type="evidence" value="ECO:0007669"/>
    <property type="project" value="UniProtKB-SubCell"/>
</dbReference>
<keyword evidence="2 10" id="KW-0853">WD repeat</keyword>
<dbReference type="InterPro" id="IPR045260">
    <property type="entry name" value="Sec12-like"/>
</dbReference>
<feature type="non-terminal residue" evidence="12">
    <location>
        <position position="399"/>
    </location>
</feature>
<evidence type="ECO:0000256" key="3">
    <source>
        <dbReference type="ARBA" id="ARBA00022692"/>
    </source>
</evidence>
<evidence type="ECO:0000313" key="12">
    <source>
        <dbReference type="EMBL" id="ODV68224.1"/>
    </source>
</evidence>
<dbReference type="STRING" id="984485.A0A1E4RLS6"/>
<reference evidence="13" key="1">
    <citation type="submission" date="2016-05" db="EMBL/GenBank/DDBJ databases">
        <title>Comparative genomics of biotechnologically important yeasts.</title>
        <authorList>
            <consortium name="DOE Joint Genome Institute"/>
            <person name="Riley R."/>
            <person name="Haridas S."/>
            <person name="Wolfe K.H."/>
            <person name="Lopes M.R."/>
            <person name="Hittinger C.T."/>
            <person name="Goker M."/>
            <person name="Salamov A."/>
            <person name="Wisecaver J."/>
            <person name="Long T.M."/>
            <person name="Aerts A.L."/>
            <person name="Barry K."/>
            <person name="Choi C."/>
            <person name="Clum A."/>
            <person name="Coughlan A.Y."/>
            <person name="Deshpande S."/>
            <person name="Douglass A.P."/>
            <person name="Hanson S.J."/>
            <person name="Klenk H.-P."/>
            <person name="Labutti K."/>
            <person name="Lapidus A."/>
            <person name="Lindquist E."/>
            <person name="Lipzen A."/>
            <person name="Meier-Kolthoff J.P."/>
            <person name="Ohm R.A."/>
            <person name="Otillar R.P."/>
            <person name="Pangilinan J."/>
            <person name="Peng Y."/>
            <person name="Rokas A."/>
            <person name="Rosa C.A."/>
            <person name="Scheuner C."/>
            <person name="Sibirny A.A."/>
            <person name="Slot J.C."/>
            <person name="Stielow J.B."/>
            <person name="Sun H."/>
            <person name="Kurtzman C.P."/>
            <person name="Blackwell M."/>
            <person name="Grigoriev I.V."/>
            <person name="Jeffries T.W."/>
        </authorList>
    </citation>
    <scope>NUCLEOTIDE SEQUENCE [LARGE SCALE GENOMIC DNA]</scope>
    <source>
        <strain evidence="13">NRRL Y-1933</strain>
    </source>
</reference>
<dbReference type="InterPro" id="IPR036322">
    <property type="entry name" value="WD40_repeat_dom_sf"/>
</dbReference>
<gene>
    <name evidence="12" type="ORF">HYPBUDRAFT_95042</name>
</gene>
<evidence type="ECO:0000256" key="9">
    <source>
        <dbReference type="ARBA" id="ARBA00023136"/>
    </source>
</evidence>
<dbReference type="GeneID" id="30998482"/>
<protein>
    <recommendedName>
        <fullName evidence="10">Guanine nucleotide-exchange factor SEC12</fullName>
    </recommendedName>
</protein>
<dbReference type="OrthoDB" id="2013972at2759"/>
<dbReference type="GO" id="GO:0005085">
    <property type="term" value="F:guanyl-nucleotide exchange factor activity"/>
    <property type="evidence" value="ECO:0007669"/>
    <property type="project" value="InterPro"/>
</dbReference>
<keyword evidence="4 10" id="KW-0677">Repeat</keyword>
<dbReference type="EMBL" id="KV454540">
    <property type="protein sequence ID" value="ODV68224.1"/>
    <property type="molecule type" value="Genomic_DNA"/>
</dbReference>
<evidence type="ECO:0000256" key="8">
    <source>
        <dbReference type="ARBA" id="ARBA00022989"/>
    </source>
</evidence>
<name>A0A1E4RLS6_9ASCO</name>
<dbReference type="Gene3D" id="2.130.10.10">
    <property type="entry name" value="YVTN repeat-like/Quinoprotein amine dehydrogenase"/>
    <property type="match status" value="1"/>
</dbReference>